<gene>
    <name evidence="8" type="ORF">DAT561_0419</name>
</gene>
<dbReference type="PANTHER" id="PTHR43077:SF10">
    <property type="entry name" value="TRANSPORT PERMEASE PROTEIN"/>
    <property type="match status" value="1"/>
</dbReference>
<evidence type="ECO:0000256" key="4">
    <source>
        <dbReference type="ARBA" id="ARBA00023136"/>
    </source>
</evidence>
<dbReference type="RefSeq" id="WP_126347200.1">
    <property type="nucleotide sequence ID" value="NZ_AP018492.1"/>
</dbReference>
<sequence>MRHINNSFKLFKLDWQRVFKNPIATLLIIALLIIPSLYAWFNIGALWDPYGNTSELPIAIYSDDQTVSLKEKKINIGDEVLKNLHKNKQLGWRFVDSKKVLDDGVKSGKYYAGIYLPREFSKDLMSFVSGDIKKPKIEYSINEKINAIAPKITVKGASSLQEQITNQFIKTASNTLLHTFNEIGYNVDSNLVSINKIKNLILSTNDNVGTIDKYTQEVTKIHSQLPDMKNKLAKANEFANYLPQIDELGEKIIALNGKLPSITQQASAILTLQKKIPDIQNAGKQLAMVDNDFSNVEQTMTEGITEAKEGLQIVQKVQQALPKIEGLTNQASDFGEKTAQGAKQLQDALPGISTSIKTTIGQVQVVTNETVTIVNKLQQALSDGNIQAEKGKINQQITQLQKMIVQQQQANEQLICILENSGDSSLQETITKLKMANAQLTDLNEKLTIINGYVQNGDVTQIHAYLNQISNTANRVNEQIGSINVDEVQQKISVALDKLIHTINSAQGYIDQAKAVHFHDLLGSTQKTISNALSILEKYQSELPAMKKEIHEANTLLNGHMTDIINGINKGADVYNNELPILSKKLNTAADFIKNDYPGIRNDLTNTLTMVNQKMPAVEEALNKANDLIINDWPTLKAGLAKAATAIHKGEQTANLGDIIKLLKLDANRESNFFAQPIDIAQHAIYPIKNNGSSVTPFYTALCLWVGAVLFSSVATTDYYLVDKMKRKFTKREQFIARMLTFLTVGIGQSLIVALGNMFLLGVTVKQPVYSVLFALLVAITFTTMVYVLVALFGNIGKGIAIIILVLSISGGGGNYPIQVSGKFFQIINPLLPFTHAVNLLRESAGGIYWPNAWRAIAILCILTLVFGCLGVLFYPAIEKQTKKLTNISHESHLFH</sequence>
<dbReference type="GeneID" id="57042980"/>
<evidence type="ECO:0000313" key="8">
    <source>
        <dbReference type="EMBL" id="BBC60556.1"/>
    </source>
</evidence>
<feature type="transmembrane region" description="Helical" evidence="5">
    <location>
        <begin position="853"/>
        <end position="875"/>
    </location>
</feature>
<evidence type="ECO:0000256" key="1">
    <source>
        <dbReference type="ARBA" id="ARBA00004141"/>
    </source>
</evidence>
<keyword evidence="3 5" id="KW-1133">Transmembrane helix</keyword>
<dbReference type="AlphaFoldDB" id="A0A2Z5Y170"/>
<name>A0A2Z5Y170_9ENTE</name>
<feature type="transmembrane region" description="Helical" evidence="5">
    <location>
        <begin position="742"/>
        <end position="763"/>
    </location>
</feature>
<dbReference type="NCBIfam" id="TIGR03061">
    <property type="entry name" value="pip_yhgE_Nterm"/>
    <property type="match status" value="1"/>
</dbReference>
<dbReference type="GO" id="GO:0140359">
    <property type="term" value="F:ABC-type transporter activity"/>
    <property type="evidence" value="ECO:0007669"/>
    <property type="project" value="InterPro"/>
</dbReference>
<evidence type="ECO:0000256" key="2">
    <source>
        <dbReference type="ARBA" id="ARBA00022692"/>
    </source>
</evidence>
<evidence type="ECO:0000259" key="6">
    <source>
        <dbReference type="Pfam" id="PF01061"/>
    </source>
</evidence>
<keyword evidence="4 5" id="KW-0472">Membrane</keyword>
<comment type="subcellular location">
    <subcellularLocation>
        <location evidence="1">Membrane</location>
        <topology evidence="1">Multi-pass membrane protein</topology>
    </subcellularLocation>
</comment>
<dbReference type="InterPro" id="IPR017501">
    <property type="entry name" value="Phage_infect_YhgE_C"/>
</dbReference>
<feature type="transmembrane region" description="Helical" evidence="5">
    <location>
        <begin position="800"/>
        <end position="818"/>
    </location>
</feature>
<dbReference type="InterPro" id="IPR017500">
    <property type="entry name" value="Phage_infect_YhgE_N"/>
</dbReference>
<dbReference type="Pfam" id="PF12698">
    <property type="entry name" value="ABC2_membrane_3"/>
    <property type="match status" value="1"/>
</dbReference>
<evidence type="ECO:0000256" key="5">
    <source>
        <dbReference type="SAM" id="Phobius"/>
    </source>
</evidence>
<dbReference type="NCBIfam" id="TIGR03062">
    <property type="entry name" value="pip_yhgE_Cterm"/>
    <property type="match status" value="1"/>
</dbReference>
<evidence type="ECO:0000313" key="9">
    <source>
        <dbReference type="Proteomes" id="UP000269226"/>
    </source>
</evidence>
<dbReference type="Pfam" id="PF01061">
    <property type="entry name" value="ABC2_membrane"/>
    <property type="match status" value="1"/>
</dbReference>
<organism evidence="8 9">
    <name type="scientific">Melissococcus plutonius</name>
    <dbReference type="NCBI Taxonomy" id="33970"/>
    <lineage>
        <taxon>Bacteria</taxon>
        <taxon>Bacillati</taxon>
        <taxon>Bacillota</taxon>
        <taxon>Bacilli</taxon>
        <taxon>Lactobacillales</taxon>
        <taxon>Enterococcaceae</taxon>
        <taxon>Melissococcus</taxon>
    </lineage>
</organism>
<dbReference type="GO" id="GO:0016020">
    <property type="term" value="C:membrane"/>
    <property type="evidence" value="ECO:0007669"/>
    <property type="project" value="UniProtKB-SubCell"/>
</dbReference>
<feature type="transmembrane region" description="Helical" evidence="5">
    <location>
        <begin position="698"/>
        <end position="721"/>
    </location>
</feature>
<feature type="domain" description="ABC-2 type transporter transmembrane" evidence="7">
    <location>
        <begin position="28"/>
        <end position="191"/>
    </location>
</feature>
<feature type="transmembrane region" description="Helical" evidence="5">
    <location>
        <begin position="21"/>
        <end position="41"/>
    </location>
</feature>
<accession>A0A2Z5Y170</accession>
<feature type="domain" description="ABC-2 type transporter transmembrane" evidence="6">
    <location>
        <begin position="720"/>
        <end position="843"/>
    </location>
</feature>
<evidence type="ECO:0000256" key="3">
    <source>
        <dbReference type="ARBA" id="ARBA00022989"/>
    </source>
</evidence>
<dbReference type="EMBL" id="AP018492">
    <property type="protein sequence ID" value="BBC60556.1"/>
    <property type="molecule type" value="Genomic_DNA"/>
</dbReference>
<dbReference type="Proteomes" id="UP000269226">
    <property type="component" value="Chromosome"/>
</dbReference>
<proteinExistence type="predicted"/>
<dbReference type="InterPro" id="IPR013525">
    <property type="entry name" value="ABC2_TM"/>
</dbReference>
<dbReference type="InterPro" id="IPR051328">
    <property type="entry name" value="T7SS_ABC-Transporter"/>
</dbReference>
<keyword evidence="2 5" id="KW-0812">Transmembrane</keyword>
<dbReference type="PANTHER" id="PTHR43077">
    <property type="entry name" value="TRANSPORT PERMEASE YVFS-RELATED"/>
    <property type="match status" value="1"/>
</dbReference>
<protein>
    <submittedName>
        <fullName evidence="8">Phage infection protein</fullName>
    </submittedName>
</protein>
<reference evidence="8 9" key="1">
    <citation type="submission" date="2018-01" db="EMBL/GenBank/DDBJ databases">
        <title>Whole genome sequence of Melissococcus plutonius DAT561.</title>
        <authorList>
            <person name="Okumura K."/>
            <person name="Takamatsu D."/>
            <person name="Okura M."/>
        </authorList>
    </citation>
    <scope>NUCLEOTIDE SEQUENCE [LARGE SCALE GENOMIC DNA]</scope>
    <source>
        <strain evidence="8 9">DAT561</strain>
    </source>
</reference>
<feature type="transmembrane region" description="Helical" evidence="5">
    <location>
        <begin position="769"/>
        <end position="793"/>
    </location>
</feature>
<evidence type="ECO:0000259" key="7">
    <source>
        <dbReference type="Pfam" id="PF12698"/>
    </source>
</evidence>